<accession>A0A9D2A910</accession>
<dbReference type="Gene3D" id="1.10.1760.20">
    <property type="match status" value="1"/>
</dbReference>
<proteinExistence type="inferred from homology"/>
<feature type="transmembrane region" description="Helical" evidence="9">
    <location>
        <begin position="148"/>
        <end position="172"/>
    </location>
</feature>
<evidence type="ECO:0000256" key="7">
    <source>
        <dbReference type="ARBA" id="ARBA00023136"/>
    </source>
</evidence>
<dbReference type="PIRSF" id="PIRSF037778">
    <property type="entry name" value="UCP037778_transp_RibU"/>
    <property type="match status" value="1"/>
</dbReference>
<evidence type="ECO:0000256" key="3">
    <source>
        <dbReference type="ARBA" id="ARBA00022448"/>
    </source>
</evidence>
<feature type="transmembrane region" description="Helical" evidence="9">
    <location>
        <begin position="107"/>
        <end position="128"/>
    </location>
</feature>
<comment type="subcellular location">
    <subcellularLocation>
        <location evidence="1">Cell membrane</location>
        <topology evidence="1">Multi-pass membrane protein</topology>
    </subcellularLocation>
</comment>
<evidence type="ECO:0000256" key="4">
    <source>
        <dbReference type="ARBA" id="ARBA00022475"/>
    </source>
</evidence>
<evidence type="ECO:0000256" key="1">
    <source>
        <dbReference type="ARBA" id="ARBA00004651"/>
    </source>
</evidence>
<reference evidence="10" key="1">
    <citation type="journal article" date="2021" name="PeerJ">
        <title>Extensive microbial diversity within the chicken gut microbiome revealed by metagenomics and culture.</title>
        <authorList>
            <person name="Gilroy R."/>
            <person name="Ravi A."/>
            <person name="Getino M."/>
            <person name="Pursley I."/>
            <person name="Horton D.L."/>
            <person name="Alikhan N.F."/>
            <person name="Baker D."/>
            <person name="Gharbi K."/>
            <person name="Hall N."/>
            <person name="Watson M."/>
            <person name="Adriaenssens E.M."/>
            <person name="Foster-Nyarko E."/>
            <person name="Jarju S."/>
            <person name="Secka A."/>
            <person name="Antonio M."/>
            <person name="Oren A."/>
            <person name="Chaudhuri R.R."/>
            <person name="La Ragione R."/>
            <person name="Hildebrand F."/>
            <person name="Pallen M.J."/>
        </authorList>
    </citation>
    <scope>NUCLEOTIDE SEQUENCE</scope>
    <source>
        <strain evidence="10">6627</strain>
    </source>
</reference>
<keyword evidence="5 9" id="KW-0812">Transmembrane</keyword>
<sequence length="182" mass="20638">MHVNQQKKWTVVACLGAISYVLMYLAFPVIPLVPFLTLDFSDIPILLCFFIYGRKEGYLTILLKECLHFIMMGPSLPNFVGIVSNAIASILIAELIFSIYQKKQNWILAIVIATVALTIAMALINISFMLPFYTKVLGMKLSVSIRKIVLFGIVPFNIIKGLVIGFIFKIMYQKINWSKLRI</sequence>
<dbReference type="InterPro" id="IPR025720">
    <property type="entry name" value="RibU"/>
</dbReference>
<comment type="similarity">
    <text evidence="2 8">Belongs to the prokaryotic riboflavin transporter (P-RFT) (TC 2.A.87) family.</text>
</comment>
<feature type="transmembrane region" description="Helical" evidence="9">
    <location>
        <begin position="9"/>
        <end position="27"/>
    </location>
</feature>
<evidence type="ECO:0000256" key="6">
    <source>
        <dbReference type="ARBA" id="ARBA00022989"/>
    </source>
</evidence>
<feature type="transmembrane region" description="Helical" evidence="9">
    <location>
        <begin position="82"/>
        <end position="100"/>
    </location>
</feature>
<name>A0A9D2A910_9LACO</name>
<dbReference type="AlphaFoldDB" id="A0A9D2A910"/>
<keyword evidence="4 8" id="KW-1003">Cell membrane</keyword>
<dbReference type="Proteomes" id="UP000823963">
    <property type="component" value="Unassembled WGS sequence"/>
</dbReference>
<keyword evidence="6 9" id="KW-1133">Transmembrane helix</keyword>
<evidence type="ECO:0000313" key="10">
    <source>
        <dbReference type="EMBL" id="HIX01164.1"/>
    </source>
</evidence>
<dbReference type="PANTHER" id="PTHR38438:SF1">
    <property type="entry name" value="RIBOFLAVIN TRANSPORTER RIBU"/>
    <property type="match status" value="1"/>
</dbReference>
<dbReference type="EMBL" id="DXFP01000003">
    <property type="protein sequence ID" value="HIX01164.1"/>
    <property type="molecule type" value="Genomic_DNA"/>
</dbReference>
<evidence type="ECO:0000256" key="5">
    <source>
        <dbReference type="ARBA" id="ARBA00022692"/>
    </source>
</evidence>
<evidence type="ECO:0000256" key="2">
    <source>
        <dbReference type="ARBA" id="ARBA00005540"/>
    </source>
</evidence>
<evidence type="ECO:0000256" key="8">
    <source>
        <dbReference type="PIRNR" id="PIRNR037778"/>
    </source>
</evidence>
<reference evidence="10" key="2">
    <citation type="submission" date="2021-04" db="EMBL/GenBank/DDBJ databases">
        <authorList>
            <person name="Gilroy R."/>
        </authorList>
    </citation>
    <scope>NUCLEOTIDE SEQUENCE</scope>
    <source>
        <strain evidence="10">6627</strain>
    </source>
</reference>
<protein>
    <recommendedName>
        <fullName evidence="8">Riboflavin transporter</fullName>
    </recommendedName>
</protein>
<evidence type="ECO:0000256" key="9">
    <source>
        <dbReference type="SAM" id="Phobius"/>
    </source>
</evidence>
<organism evidence="10 11">
    <name type="scientific">Candidatus Ligilactobacillus excrementigallinarum</name>
    <dbReference type="NCBI Taxonomy" id="2838641"/>
    <lineage>
        <taxon>Bacteria</taxon>
        <taxon>Bacillati</taxon>
        <taxon>Bacillota</taxon>
        <taxon>Bacilli</taxon>
        <taxon>Lactobacillales</taxon>
        <taxon>Lactobacillaceae</taxon>
        <taxon>Ligilactobacillus</taxon>
    </lineage>
</organism>
<dbReference type="GO" id="GO:0032217">
    <property type="term" value="F:riboflavin transmembrane transporter activity"/>
    <property type="evidence" value="ECO:0007669"/>
    <property type="project" value="UniProtKB-UniRule"/>
</dbReference>
<dbReference type="Pfam" id="PF12822">
    <property type="entry name" value="ECF_trnsprt"/>
    <property type="match status" value="1"/>
</dbReference>
<keyword evidence="3 8" id="KW-0813">Transport</keyword>
<evidence type="ECO:0000313" key="11">
    <source>
        <dbReference type="Proteomes" id="UP000823963"/>
    </source>
</evidence>
<dbReference type="InterPro" id="IPR024529">
    <property type="entry name" value="ECF_trnsprt_substrate-spec"/>
</dbReference>
<dbReference type="GO" id="GO:0005886">
    <property type="term" value="C:plasma membrane"/>
    <property type="evidence" value="ECO:0007669"/>
    <property type="project" value="UniProtKB-SubCell"/>
</dbReference>
<dbReference type="PANTHER" id="PTHR38438">
    <property type="entry name" value="RIBOFLAVIN TRANSPORTER RIBU"/>
    <property type="match status" value="1"/>
</dbReference>
<comment type="caution">
    <text evidence="10">The sequence shown here is derived from an EMBL/GenBank/DDBJ whole genome shotgun (WGS) entry which is preliminary data.</text>
</comment>
<comment type="function">
    <text evidence="8">Probably a riboflavin-binding protein that interacts with the energy-coupling factor (ECF) ABC-transporter complex.</text>
</comment>
<keyword evidence="7 8" id="KW-0472">Membrane</keyword>
<gene>
    <name evidence="10" type="ORF">H9861_00195</name>
</gene>